<accession>A0ABT2E6V1</accession>
<feature type="chain" id="PRO_5046979315" description="Lipoprotein" evidence="2">
    <location>
        <begin position="20"/>
        <end position="334"/>
    </location>
</feature>
<feature type="signal peptide" evidence="2">
    <location>
        <begin position="1"/>
        <end position="19"/>
    </location>
</feature>
<name>A0ABT2E6V1_9ENTR</name>
<feature type="compositionally biased region" description="Low complexity" evidence="1">
    <location>
        <begin position="24"/>
        <end position="47"/>
    </location>
</feature>
<evidence type="ECO:0000256" key="2">
    <source>
        <dbReference type="SAM" id="SignalP"/>
    </source>
</evidence>
<evidence type="ECO:0000313" key="3">
    <source>
        <dbReference type="EMBL" id="MCS2163621.1"/>
    </source>
</evidence>
<keyword evidence="4" id="KW-1185">Reference proteome</keyword>
<evidence type="ECO:0000256" key="1">
    <source>
        <dbReference type="SAM" id="MobiDB-lite"/>
    </source>
</evidence>
<dbReference type="EMBL" id="JALIGE010000076">
    <property type="protein sequence ID" value="MCS2163621.1"/>
    <property type="molecule type" value="Genomic_DNA"/>
</dbReference>
<evidence type="ECO:0000313" key="4">
    <source>
        <dbReference type="Proteomes" id="UP001205357"/>
    </source>
</evidence>
<gene>
    <name evidence="3" type="ORF">MUU47_21345</name>
</gene>
<dbReference type="Proteomes" id="UP001205357">
    <property type="component" value="Unassembled WGS sequence"/>
</dbReference>
<organism evidence="3 4">
    <name type="scientific">Scandinavium hiltneri</name>
    <dbReference type="NCBI Taxonomy" id="2926519"/>
    <lineage>
        <taxon>Bacteria</taxon>
        <taxon>Pseudomonadati</taxon>
        <taxon>Pseudomonadota</taxon>
        <taxon>Gammaproteobacteria</taxon>
        <taxon>Enterobacterales</taxon>
        <taxon>Enterobacteriaceae</taxon>
        <taxon>Scandinavium</taxon>
    </lineage>
</organism>
<evidence type="ECO:0008006" key="5">
    <source>
        <dbReference type="Google" id="ProtNLM"/>
    </source>
</evidence>
<dbReference type="PROSITE" id="PS51257">
    <property type="entry name" value="PROKAR_LIPOPROTEIN"/>
    <property type="match status" value="1"/>
</dbReference>
<feature type="region of interest" description="Disordered" evidence="1">
    <location>
        <begin position="24"/>
        <end position="48"/>
    </location>
</feature>
<dbReference type="RefSeq" id="WP_258990581.1">
    <property type="nucleotide sequence ID" value="NZ_JALIGE010000076.1"/>
</dbReference>
<proteinExistence type="predicted"/>
<keyword evidence="2" id="KW-0732">Signal</keyword>
<reference evidence="3 4" key="1">
    <citation type="submission" date="2022-04" db="EMBL/GenBank/DDBJ databases">
        <title>Proposal of a three novel species of Scandinavium, Scandinavium hiltneri, Scandinavium manionii, Scandinavium tedordense.</title>
        <authorList>
            <person name="Maddock D.W."/>
            <person name="Brady C.L."/>
            <person name="Denman S."/>
            <person name="Arnold D."/>
        </authorList>
    </citation>
    <scope>NUCLEOTIDE SEQUENCE [LARGE SCALE GENOMIC DNA]</scope>
    <source>
        <strain evidence="3 4">H11S7</strain>
    </source>
</reference>
<comment type="caution">
    <text evidence="3">The sequence shown here is derived from an EMBL/GenBank/DDBJ whole genome shotgun (WGS) entry which is preliminary data.</text>
</comment>
<sequence>MKWSQTLVPLLLISGAACGATTPTADATGGTGSTSSAEESSSSDSGTFPIWGDEARARGYSIPLPFGVNVSYMNMRQNIDVDSISLTGLKAGGMQLPDDMFNIGVGDTRERSETENLRLDMWVFPFLNVYGILGHTKGSSVSNISVDADPGKYDAGTLRHPNPDHIIAQAVHAGYESGALQDLDFKLNFEGTTYGAGVTLAGGYGNWFTILDTNYTQTNFDILDGKISALTVSPRVGYRFEFQGLDGPSHLSLWVGSMYQDVQQEFKGNLSDLNLPSQLNSVVEDGRFDVKQHLTSPWNMLVGAQYEITQNFNVLTEFGFNDRNSFFVAGEYRF</sequence>
<protein>
    <recommendedName>
        <fullName evidence="5">Lipoprotein</fullName>
    </recommendedName>
</protein>